<reference evidence="2" key="1">
    <citation type="submission" date="2023-03" db="EMBL/GenBank/DDBJ databases">
        <title>Massive genome expansion in bonnet fungi (Mycena s.s.) driven by repeated elements and novel gene families across ecological guilds.</title>
        <authorList>
            <consortium name="Lawrence Berkeley National Laboratory"/>
            <person name="Harder C.B."/>
            <person name="Miyauchi S."/>
            <person name="Viragh M."/>
            <person name="Kuo A."/>
            <person name="Thoen E."/>
            <person name="Andreopoulos B."/>
            <person name="Lu D."/>
            <person name="Skrede I."/>
            <person name="Drula E."/>
            <person name="Henrissat B."/>
            <person name="Morin E."/>
            <person name="Kohler A."/>
            <person name="Barry K."/>
            <person name="LaButti K."/>
            <person name="Morin E."/>
            <person name="Salamov A."/>
            <person name="Lipzen A."/>
            <person name="Mereny Z."/>
            <person name="Hegedus B."/>
            <person name="Baldrian P."/>
            <person name="Stursova M."/>
            <person name="Weitz H."/>
            <person name="Taylor A."/>
            <person name="Grigoriev I.V."/>
            <person name="Nagy L.G."/>
            <person name="Martin F."/>
            <person name="Kauserud H."/>
        </authorList>
    </citation>
    <scope>NUCLEOTIDE SEQUENCE</scope>
    <source>
        <strain evidence="2">CBHHK182m</strain>
    </source>
</reference>
<sequence>MELELGPTWKRSSIKNETEKMERRKKGLIQHLLDGALGDQRGKWAGDHPTELDPSNSATRGYVGGAQVGEQPAIVASGHGWRERVSLRTIERLHGPRRVEYSHSVSLALQWCSLAHPASPSQGRRHPDEPAHVLRRCTHTPSTPKVCTAPSPATPTPPAGATQQHPYATPARHPGGARSSTKRAPHTPRTPPLGSTRPHEQNADRSKGSVKVDAHCAAAPRDREYRRESSPPDTPPAGVMQHLRHRLGILRRLDEAARTRTARATDRPHLRSTMRHASATFRLHCQETIDSSAIYRAAPIVGPTLAQLPANRAIRPRRRPHPADPDPRPSSTRAGNPCTPALATSTSPICAHSRCAPDHDAHRPRPGKHGSPRRPSSSTSYTTLARPPRSPTTHADARSPAINDRSRWGRSAASTSVRREMWRGRGTEQAGQEGMYQREFIVEVERMKRGREEWTVGDDAVKGDVLRLHNPREWDVEAAAPNGEEEVTTTRKGEEEDMDTYTYICFVLPWEPLEGQTVAFWARGVVFASWWRGTGRGCGREGASARWTPERIDDDVEVKTGGMAIWAWRRISVSSRRRMTIGRRGRGEGTSFTPPKRGRDDCKGPEKEDVGRHVLSLHGLLVRRARSLSALSHIWLHREADLTAGAGTWRD</sequence>
<feature type="compositionally biased region" description="Basic and acidic residues" evidence="1">
    <location>
        <begin position="417"/>
        <end position="426"/>
    </location>
</feature>
<dbReference type="Proteomes" id="UP001215598">
    <property type="component" value="Unassembled WGS sequence"/>
</dbReference>
<evidence type="ECO:0000313" key="2">
    <source>
        <dbReference type="EMBL" id="KAJ7757978.1"/>
    </source>
</evidence>
<dbReference type="EMBL" id="JARKIB010000043">
    <property type="protein sequence ID" value="KAJ7757978.1"/>
    <property type="molecule type" value="Genomic_DNA"/>
</dbReference>
<accession>A0AAD7NFR3</accession>
<feature type="region of interest" description="Disordered" evidence="1">
    <location>
        <begin position="580"/>
        <end position="608"/>
    </location>
</feature>
<protein>
    <submittedName>
        <fullName evidence="2">Uncharacterized protein</fullName>
    </submittedName>
</protein>
<feature type="region of interest" description="Disordered" evidence="1">
    <location>
        <begin position="140"/>
        <end position="241"/>
    </location>
</feature>
<dbReference type="AlphaFoldDB" id="A0AAD7NFR3"/>
<evidence type="ECO:0000313" key="3">
    <source>
        <dbReference type="Proteomes" id="UP001215598"/>
    </source>
</evidence>
<evidence type="ECO:0000256" key="1">
    <source>
        <dbReference type="SAM" id="MobiDB-lite"/>
    </source>
</evidence>
<organism evidence="2 3">
    <name type="scientific">Mycena metata</name>
    <dbReference type="NCBI Taxonomy" id="1033252"/>
    <lineage>
        <taxon>Eukaryota</taxon>
        <taxon>Fungi</taxon>
        <taxon>Dikarya</taxon>
        <taxon>Basidiomycota</taxon>
        <taxon>Agaricomycotina</taxon>
        <taxon>Agaricomycetes</taxon>
        <taxon>Agaricomycetidae</taxon>
        <taxon>Agaricales</taxon>
        <taxon>Marasmiineae</taxon>
        <taxon>Mycenaceae</taxon>
        <taxon>Mycena</taxon>
    </lineage>
</organism>
<feature type="region of interest" description="Disordered" evidence="1">
    <location>
        <begin position="308"/>
        <end position="430"/>
    </location>
</feature>
<feature type="compositionally biased region" description="Basic and acidic residues" evidence="1">
    <location>
        <begin position="197"/>
        <end position="230"/>
    </location>
</feature>
<feature type="compositionally biased region" description="Low complexity" evidence="1">
    <location>
        <begin position="373"/>
        <end position="383"/>
    </location>
</feature>
<comment type="caution">
    <text evidence="2">The sequence shown here is derived from an EMBL/GenBank/DDBJ whole genome shotgun (WGS) entry which is preliminary data.</text>
</comment>
<name>A0AAD7NFR3_9AGAR</name>
<feature type="compositionally biased region" description="Basic and acidic residues" evidence="1">
    <location>
        <begin position="597"/>
        <end position="608"/>
    </location>
</feature>
<proteinExistence type="predicted"/>
<gene>
    <name evidence="2" type="ORF">B0H16DRAFT_1457546</name>
</gene>
<keyword evidence="3" id="KW-1185">Reference proteome</keyword>